<dbReference type="InterPro" id="IPR006059">
    <property type="entry name" value="SBP"/>
</dbReference>
<accession>A0ABU8LP39</accession>
<dbReference type="Gene3D" id="3.40.190.10">
    <property type="entry name" value="Periplasmic binding protein-like II"/>
    <property type="match status" value="2"/>
</dbReference>
<reference evidence="5 6" key="1">
    <citation type="submission" date="2024-02" db="EMBL/GenBank/DDBJ databases">
        <authorList>
            <person name="Saticioglu I.B."/>
        </authorList>
    </citation>
    <scope>NUCLEOTIDE SEQUENCE [LARGE SCALE GENOMIC DNA]</scope>
    <source>
        <strain evidence="5 6">Mu-43</strain>
    </source>
</reference>
<evidence type="ECO:0000313" key="5">
    <source>
        <dbReference type="EMBL" id="MEJ1092755.1"/>
    </source>
</evidence>
<keyword evidence="3 4" id="KW-0732">Signal</keyword>
<dbReference type="PROSITE" id="PS51257">
    <property type="entry name" value="PROKAR_LIPOPROTEIN"/>
    <property type="match status" value="1"/>
</dbReference>
<dbReference type="SUPFAM" id="SSF53850">
    <property type="entry name" value="Periplasmic binding protein-like II"/>
    <property type="match status" value="1"/>
</dbReference>
<dbReference type="Pfam" id="PF13416">
    <property type="entry name" value="SBP_bac_8"/>
    <property type="match status" value="1"/>
</dbReference>
<evidence type="ECO:0000256" key="3">
    <source>
        <dbReference type="ARBA" id="ARBA00022729"/>
    </source>
</evidence>
<organism evidence="5 6">
    <name type="scientific">Microbacterium istanbulense</name>
    <dbReference type="NCBI Taxonomy" id="3122049"/>
    <lineage>
        <taxon>Bacteria</taxon>
        <taxon>Bacillati</taxon>
        <taxon>Actinomycetota</taxon>
        <taxon>Actinomycetes</taxon>
        <taxon>Micrococcales</taxon>
        <taxon>Microbacteriaceae</taxon>
        <taxon>Microbacterium</taxon>
    </lineage>
</organism>
<dbReference type="PANTHER" id="PTHR30061">
    <property type="entry name" value="MALTOSE-BINDING PERIPLASMIC PROTEIN"/>
    <property type="match status" value="1"/>
</dbReference>
<feature type="signal peptide" evidence="4">
    <location>
        <begin position="1"/>
        <end position="25"/>
    </location>
</feature>
<dbReference type="Proteomes" id="UP001366085">
    <property type="component" value="Unassembled WGS sequence"/>
</dbReference>
<dbReference type="PROSITE" id="PS01037">
    <property type="entry name" value="SBP_BACTERIAL_1"/>
    <property type="match status" value="1"/>
</dbReference>
<comment type="caution">
    <text evidence="5">The sequence shown here is derived from an EMBL/GenBank/DDBJ whole genome shotgun (WGS) entry which is preliminary data.</text>
</comment>
<evidence type="ECO:0000256" key="1">
    <source>
        <dbReference type="ARBA" id="ARBA00008520"/>
    </source>
</evidence>
<name>A0ABU8LP39_9MICO</name>
<evidence type="ECO:0000256" key="2">
    <source>
        <dbReference type="ARBA" id="ARBA00022448"/>
    </source>
</evidence>
<dbReference type="InterPro" id="IPR006061">
    <property type="entry name" value="SBP_1_CS"/>
</dbReference>
<sequence length="411" mass="42844">MSIQSRSRKLIAVTAAATALSLGLAACGGGGGNTDSADGDITLEVWDYLGQGVSNTAMDSAVAAFEEANPGITVNRTSFAFADLSKSIVQGGVGGQVPDVAIVDVVDTQNFAALGLLQDVTDTVADRQAEFFEGPWQSTQFDGKTYGLPLNSNNLALYYNTAMFTEAGVDVPTNWDELRAAAEATTTDAHNGIVMSAVKNEQGTFQFLPFLWQTGGDLDTFATDGAEALGFLKSLVDDGSMSSSVANYTQEDARTQFVTGKSAMMINGPWELQNLADAGIDFGVAPLPAGVEAATGLGGENVVTFAQAPQPEAAQAFLEFLTGTEGATIYCDESGQLSSRVDLQGQLALSDDPNMQVFEDQLDIAHARAYGANYPEISAAVQEALQLVITGAESPEAAAEAAAEKINGLLD</sequence>
<keyword evidence="2" id="KW-0813">Transport</keyword>
<protein>
    <submittedName>
        <fullName evidence="5">Sugar ABC transporter substrate-binding protein</fullName>
    </submittedName>
</protein>
<dbReference type="EMBL" id="JBBDGN010000016">
    <property type="protein sequence ID" value="MEJ1092755.1"/>
    <property type="molecule type" value="Genomic_DNA"/>
</dbReference>
<comment type="similarity">
    <text evidence="1">Belongs to the bacterial solute-binding protein 1 family.</text>
</comment>
<proteinExistence type="inferred from homology"/>
<evidence type="ECO:0000313" key="6">
    <source>
        <dbReference type="Proteomes" id="UP001366085"/>
    </source>
</evidence>
<evidence type="ECO:0000256" key="4">
    <source>
        <dbReference type="SAM" id="SignalP"/>
    </source>
</evidence>
<dbReference type="CDD" id="cd13585">
    <property type="entry name" value="PBP2_TMBP_like"/>
    <property type="match status" value="1"/>
</dbReference>
<feature type="chain" id="PRO_5046394987" evidence="4">
    <location>
        <begin position="26"/>
        <end position="411"/>
    </location>
</feature>
<gene>
    <name evidence="5" type="ORF">WDU93_13790</name>
</gene>
<dbReference type="RefSeq" id="WP_337321634.1">
    <property type="nucleotide sequence ID" value="NZ_JBBDGN010000016.1"/>
</dbReference>
<dbReference type="PANTHER" id="PTHR30061:SF50">
    <property type="entry name" value="MALTOSE_MALTODEXTRIN-BINDING PERIPLASMIC PROTEIN"/>
    <property type="match status" value="1"/>
</dbReference>
<keyword evidence="6" id="KW-1185">Reference proteome</keyword>